<keyword evidence="11" id="KW-0460">Magnesium</keyword>
<dbReference type="Gene3D" id="3.40.50.670">
    <property type="match status" value="2"/>
</dbReference>
<protein>
    <recommendedName>
        <fullName evidence="7">DNA topoisomerase 2</fullName>
        <ecNumber evidence="6">5.6.2.2</ecNumber>
    </recommendedName>
    <alternativeName>
        <fullName evidence="15">DNA topoisomerase II</fullName>
    </alternativeName>
</protein>
<gene>
    <name evidence="20" type="ORF">Indivirus_1_56</name>
</gene>
<dbReference type="InterPro" id="IPR036890">
    <property type="entry name" value="HATPase_C_sf"/>
</dbReference>
<dbReference type="Gene3D" id="3.30.565.10">
    <property type="entry name" value="Histidine kinase-like ATPase, C-terminal domain"/>
    <property type="match status" value="1"/>
</dbReference>
<dbReference type="InterPro" id="IPR018522">
    <property type="entry name" value="TopoIIA_CS"/>
</dbReference>
<keyword evidence="10" id="KW-0067">ATP-binding</keyword>
<keyword evidence="9" id="KW-0547">Nucleotide-binding</keyword>
<evidence type="ECO:0000256" key="15">
    <source>
        <dbReference type="ARBA" id="ARBA00031138"/>
    </source>
</evidence>
<comment type="similarity">
    <text evidence="5">Belongs to the type II topoisomerase family.</text>
</comment>
<dbReference type="Gene3D" id="3.30.1490.30">
    <property type="match status" value="1"/>
</dbReference>
<evidence type="ECO:0000259" key="18">
    <source>
        <dbReference type="PROSITE" id="PS50880"/>
    </source>
</evidence>
<dbReference type="PROSITE" id="PS52040">
    <property type="entry name" value="TOPO_IIA"/>
    <property type="match status" value="1"/>
</dbReference>
<dbReference type="InterPro" id="IPR002205">
    <property type="entry name" value="Topo_IIA_dom_A"/>
</dbReference>
<feature type="compositionally biased region" description="Basic and acidic residues" evidence="17">
    <location>
        <begin position="1215"/>
        <end position="1227"/>
    </location>
</feature>
<dbReference type="Gene3D" id="3.90.199.10">
    <property type="entry name" value="Topoisomerase II, domain 5"/>
    <property type="match status" value="1"/>
</dbReference>
<dbReference type="InterPro" id="IPR013506">
    <property type="entry name" value="Topo_IIA_bsu_dom2"/>
</dbReference>
<dbReference type="InterPro" id="IPR014721">
    <property type="entry name" value="Ribsml_uS5_D2-typ_fold_subgr"/>
</dbReference>
<dbReference type="SMART" id="SM00433">
    <property type="entry name" value="TOP2c"/>
    <property type="match status" value="1"/>
</dbReference>
<evidence type="ECO:0000256" key="14">
    <source>
        <dbReference type="ARBA" id="ARBA00023235"/>
    </source>
</evidence>
<keyword evidence="13 16" id="KW-0238">DNA-binding</keyword>
<evidence type="ECO:0000256" key="13">
    <source>
        <dbReference type="ARBA" id="ARBA00023125"/>
    </source>
</evidence>
<dbReference type="SUPFAM" id="SSF54211">
    <property type="entry name" value="Ribosomal protein S5 domain 2-like"/>
    <property type="match status" value="1"/>
</dbReference>
<evidence type="ECO:0000256" key="1">
    <source>
        <dbReference type="ARBA" id="ARBA00000185"/>
    </source>
</evidence>
<dbReference type="PROSITE" id="PS50880">
    <property type="entry name" value="TOPRIM"/>
    <property type="match status" value="1"/>
</dbReference>
<dbReference type="InterPro" id="IPR050634">
    <property type="entry name" value="DNA_Topoisomerase_II"/>
</dbReference>
<dbReference type="Pfam" id="PF00204">
    <property type="entry name" value="DNA_gyraseB"/>
    <property type="match status" value="1"/>
</dbReference>
<dbReference type="PANTHER" id="PTHR10169">
    <property type="entry name" value="DNA TOPOISOMERASE/GYRASE"/>
    <property type="match status" value="1"/>
</dbReference>
<name>A0A1V0SCI9_9VIRU</name>
<feature type="active site" description="O-(5'-phospho-DNA)-tyrosine intermediate" evidence="16">
    <location>
        <position position="854"/>
    </location>
</feature>
<evidence type="ECO:0000313" key="20">
    <source>
        <dbReference type="EMBL" id="ARF09433.1"/>
    </source>
</evidence>
<dbReference type="InterPro" id="IPR013757">
    <property type="entry name" value="Topo_IIA_A_a_sf"/>
</dbReference>
<dbReference type="InterPro" id="IPR013758">
    <property type="entry name" value="Topo_IIA_A/C_ab"/>
</dbReference>
<evidence type="ECO:0000256" key="7">
    <source>
        <dbReference type="ARBA" id="ARBA00019635"/>
    </source>
</evidence>
<dbReference type="InterPro" id="IPR013759">
    <property type="entry name" value="Topo_IIA_B_C"/>
</dbReference>
<dbReference type="Gene3D" id="3.30.230.10">
    <property type="match status" value="1"/>
</dbReference>
<dbReference type="GO" id="GO:0000819">
    <property type="term" value="P:sister chromatid segregation"/>
    <property type="evidence" value="ECO:0007669"/>
    <property type="project" value="TreeGrafter"/>
</dbReference>
<dbReference type="InterPro" id="IPR001154">
    <property type="entry name" value="TopoII_euk"/>
</dbReference>
<dbReference type="InterPro" id="IPR001241">
    <property type="entry name" value="Topo_IIA"/>
</dbReference>
<evidence type="ECO:0000259" key="19">
    <source>
        <dbReference type="PROSITE" id="PS52040"/>
    </source>
</evidence>
<evidence type="ECO:0000256" key="8">
    <source>
        <dbReference type="ARBA" id="ARBA00022723"/>
    </source>
</evidence>
<dbReference type="Gene3D" id="3.30.1360.40">
    <property type="match status" value="1"/>
</dbReference>
<keyword evidence="8" id="KW-0479">Metal-binding</keyword>
<dbReference type="EMBL" id="KY684085">
    <property type="protein sequence ID" value="ARF09433.1"/>
    <property type="molecule type" value="Genomic_DNA"/>
</dbReference>
<evidence type="ECO:0000256" key="17">
    <source>
        <dbReference type="SAM" id="MobiDB-lite"/>
    </source>
</evidence>
<feature type="region of interest" description="Disordered" evidence="17">
    <location>
        <begin position="665"/>
        <end position="701"/>
    </location>
</feature>
<proteinExistence type="inferred from homology"/>
<evidence type="ECO:0000256" key="6">
    <source>
        <dbReference type="ARBA" id="ARBA00012895"/>
    </source>
</evidence>
<dbReference type="SUPFAM" id="SSF55874">
    <property type="entry name" value="ATPase domain of HSP90 chaperone/DNA topoisomerase II/histidine kinase"/>
    <property type="match status" value="1"/>
</dbReference>
<comment type="cofactor">
    <cofactor evidence="2">
        <name>Ca(2+)</name>
        <dbReference type="ChEBI" id="CHEBI:29108"/>
    </cofactor>
</comment>
<dbReference type="GO" id="GO:0046872">
    <property type="term" value="F:metal ion binding"/>
    <property type="evidence" value="ECO:0007669"/>
    <property type="project" value="UniProtKB-KW"/>
</dbReference>
<dbReference type="Pfam" id="PF01751">
    <property type="entry name" value="Toprim"/>
    <property type="match status" value="1"/>
</dbReference>
<evidence type="ECO:0000256" key="3">
    <source>
        <dbReference type="ARBA" id="ARBA00001936"/>
    </source>
</evidence>
<dbReference type="GO" id="GO:0006265">
    <property type="term" value="P:DNA topological change"/>
    <property type="evidence" value="ECO:0007669"/>
    <property type="project" value="UniProtKB-UniRule"/>
</dbReference>
<keyword evidence="12 16" id="KW-0799">Topoisomerase</keyword>
<dbReference type="Pfam" id="PF16898">
    <property type="entry name" value="TOPRIM_C"/>
    <property type="match status" value="2"/>
</dbReference>
<dbReference type="EC" id="5.6.2.2" evidence="6"/>
<evidence type="ECO:0000256" key="12">
    <source>
        <dbReference type="ARBA" id="ARBA00023029"/>
    </source>
</evidence>
<dbReference type="FunFam" id="3.90.199.10:FF:000002">
    <property type="entry name" value="DNA topoisomerase 2"/>
    <property type="match status" value="1"/>
</dbReference>
<evidence type="ECO:0000256" key="5">
    <source>
        <dbReference type="ARBA" id="ARBA00011080"/>
    </source>
</evidence>
<evidence type="ECO:0000256" key="11">
    <source>
        <dbReference type="ARBA" id="ARBA00022842"/>
    </source>
</evidence>
<feature type="domain" description="Toprim" evidence="18">
    <location>
        <begin position="462"/>
        <end position="576"/>
    </location>
</feature>
<dbReference type="InterPro" id="IPR013760">
    <property type="entry name" value="Topo_IIA-like_dom_sf"/>
</dbReference>
<dbReference type="GO" id="GO:0003677">
    <property type="term" value="F:DNA binding"/>
    <property type="evidence" value="ECO:0007669"/>
    <property type="project" value="UniProtKB-UniRule"/>
</dbReference>
<dbReference type="PROSITE" id="PS00177">
    <property type="entry name" value="TOPOISOMERASE_II"/>
    <property type="match status" value="1"/>
</dbReference>
<organism evidence="20">
    <name type="scientific">Indivirus ILV1</name>
    <dbReference type="NCBI Taxonomy" id="1977633"/>
    <lineage>
        <taxon>Viruses</taxon>
        <taxon>Varidnaviria</taxon>
        <taxon>Bamfordvirae</taxon>
        <taxon>Nucleocytoviricota</taxon>
        <taxon>Megaviricetes</taxon>
        <taxon>Imitervirales</taxon>
        <taxon>Mimiviridae</taxon>
        <taxon>Klosneuvirinae</taxon>
        <taxon>Indivirus</taxon>
    </lineage>
</organism>
<feature type="region of interest" description="Disordered" evidence="17">
    <location>
        <begin position="1215"/>
        <end position="1247"/>
    </location>
</feature>
<feature type="compositionally biased region" description="Basic residues" evidence="17">
    <location>
        <begin position="1235"/>
        <end position="1247"/>
    </location>
</feature>
<evidence type="ECO:0000256" key="10">
    <source>
        <dbReference type="ARBA" id="ARBA00022840"/>
    </source>
</evidence>
<reference evidence="20" key="1">
    <citation type="journal article" date="2017" name="Science">
        <title>Giant viruses with an expanded complement of translation system components.</title>
        <authorList>
            <person name="Schulz F."/>
            <person name="Yutin N."/>
            <person name="Ivanova N.N."/>
            <person name="Ortega D.R."/>
            <person name="Lee T.K."/>
            <person name="Vierheilig J."/>
            <person name="Daims H."/>
            <person name="Horn M."/>
            <person name="Wagner M."/>
            <person name="Jensen G.J."/>
            <person name="Kyrpides N.C."/>
            <person name="Koonin E.V."/>
            <person name="Woyke T."/>
        </authorList>
    </citation>
    <scope>NUCLEOTIDE SEQUENCE</scope>
    <source>
        <strain evidence="20">ILV1</strain>
    </source>
</reference>
<dbReference type="GO" id="GO:0003918">
    <property type="term" value="F:DNA topoisomerase type II (double strand cut, ATP-hydrolyzing) activity"/>
    <property type="evidence" value="ECO:0007669"/>
    <property type="project" value="UniProtKB-EC"/>
</dbReference>
<evidence type="ECO:0000256" key="4">
    <source>
        <dbReference type="ARBA" id="ARBA00001946"/>
    </source>
</evidence>
<dbReference type="PANTHER" id="PTHR10169:SF38">
    <property type="entry name" value="DNA TOPOISOMERASE 2"/>
    <property type="match status" value="1"/>
</dbReference>
<dbReference type="InterPro" id="IPR031660">
    <property type="entry name" value="TOPRIM_C"/>
</dbReference>
<feature type="compositionally biased region" description="Acidic residues" evidence="17">
    <location>
        <begin position="665"/>
        <end position="683"/>
    </location>
</feature>
<dbReference type="Gene3D" id="1.10.268.10">
    <property type="entry name" value="Topoisomerase, domain 3"/>
    <property type="match status" value="1"/>
</dbReference>
<evidence type="ECO:0000256" key="9">
    <source>
        <dbReference type="ARBA" id="ARBA00022741"/>
    </source>
</evidence>
<dbReference type="InterPro" id="IPR020568">
    <property type="entry name" value="Ribosomal_Su5_D2-typ_SF"/>
</dbReference>
<comment type="catalytic activity">
    <reaction evidence="1 16">
        <text>ATP-dependent breakage, passage and rejoining of double-stranded DNA.</text>
        <dbReference type="EC" id="5.6.2.2"/>
    </reaction>
</comment>
<dbReference type="PRINTS" id="PR00418">
    <property type="entry name" value="TPI2FAMILY"/>
</dbReference>
<evidence type="ECO:0000256" key="16">
    <source>
        <dbReference type="PROSITE-ProRule" id="PRU01384"/>
    </source>
</evidence>
<evidence type="ECO:0000256" key="2">
    <source>
        <dbReference type="ARBA" id="ARBA00001913"/>
    </source>
</evidence>
<keyword evidence="14 16" id="KW-0413">Isomerase</keyword>
<dbReference type="Pfam" id="PF00521">
    <property type="entry name" value="DNA_topoisoIV"/>
    <property type="match status" value="1"/>
</dbReference>
<sequence>MSKNSSKNVIKKSDEGSNQLTVEETYKSMTDHEHILKKPGMYIGGIEEDNIYMWVFDSEIKKMVYRSIKYIPGLYKIFDEILINARDQKIRDKTCTEIRVKINEETGELSIWNNGENGIPVVIHKVEKCYVPEMIFSKIRTSSNYEQDKKIVGGTNGLGAKASNIYSTHFRVNVIDAKNKLQFIQNFYDNMYKKEEPEIIKLTGKSKSFTEITFTPDFKQFGVEGLSDDMIALFKKRVYDIAAVTNIKVTLNDEEIKIKDFQEYINMFYEASESDTLDNNDENNNENKIKETAKPTIYEQCNERWRVGVVFDPNAGYKQISYVNGICTFQGGSHVTYIVDQIVGGLYDIVTSKNKNLKIKKNTIRDNLTFFVDSIIEDPSFGSQTKELLASKVANFGSTCEVSQNFIKSLAKTGIIDEVVSFAEFRALKDLKKNDGKKKPNLKGIAKLNDATEAGSRNAKHCTLILTEGDSAKSFAVSGTEVLGVNRYGVFPLKGKLLNVREATAKQLATNEEIKNLVKIMGLKFGKKYTKVDDLRYGRILILTDQDLDGSHIKGLIINFVDYFWPSLSKIPGFIATIKTPIMKTWKKTDKKKSDPITFYTLGEYANWKDEHKDELYKYIMPPKYYKGLGTSTENEAKESFIDFEKKIIQYVWDDIKTTQTIDLEEYDDNDEDENNNDQENNNDDGSSKTDDNEESEVIDKTNPSYDAITLAFSKTRISDRKKWLKQYNKDITLDNNSQKITYSEFIHKDMIHFSNYDNIRSIPSVCDGFKPSIRKILYGSILRKIFKEEIKVSQLAGFVSDKAGYHHGEASLQGAIVGMAQDFVGSNNINWLLPNGAFGDRTLGGKNASSARYIFTQLNELVPLVFRDEDECILKHMDDDGVAVEPEVYAPIICNALINGSSGIGTGFSTDVPPFNPLDIIKNQKALIKGEKQTKMTPWFRNFTGKVITDSTNNNAYETHGIYDITDVDTIQITELPVGTWTDNYKSYLESLVADDPKNPGKGQILKKIIPANGRNTINFTITFLDGELQKLVKKGETEIPKKLKLINKHSMSNMNLYDEKGILKHYTNSLDILSEFYTFRLGMYEKRKLHYLKILENKLNIIGWKIKFLDCVINGDIIVFENKKARSKQNVIEQLEKKSFPKLSSNPDASNEDKTYDYLTGITIFALTDEERNKLKDEYTKKLDEFNTYKNTSIQDIWLNELNELETAYKKWVDENNQKNKEPTKKGKTNGNSKKKGVIVVKTKK</sequence>
<dbReference type="PRINTS" id="PR01158">
    <property type="entry name" value="TOPISMRASEII"/>
</dbReference>
<dbReference type="FunFam" id="3.40.50.670:FF:000001">
    <property type="entry name" value="DNA topoisomerase 2"/>
    <property type="match status" value="1"/>
</dbReference>
<dbReference type="SMART" id="SM00434">
    <property type="entry name" value="TOP4c"/>
    <property type="match status" value="1"/>
</dbReference>
<dbReference type="InterPro" id="IPR006171">
    <property type="entry name" value="TOPRIM_dom"/>
</dbReference>
<comment type="cofactor">
    <cofactor evidence="3">
        <name>Mn(2+)</name>
        <dbReference type="ChEBI" id="CHEBI:29035"/>
    </cofactor>
</comment>
<feature type="domain" description="Topo IIA-type catalytic" evidence="19">
    <location>
        <begin position="763"/>
        <end position="1204"/>
    </location>
</feature>
<accession>A0A1V0SCI9</accession>
<dbReference type="SUPFAM" id="SSF56719">
    <property type="entry name" value="Type II DNA topoisomerase"/>
    <property type="match status" value="2"/>
</dbReference>
<comment type="cofactor">
    <cofactor evidence="4">
        <name>Mg(2+)</name>
        <dbReference type="ChEBI" id="CHEBI:18420"/>
    </cofactor>
</comment>
<dbReference type="GO" id="GO:0005524">
    <property type="term" value="F:ATP binding"/>
    <property type="evidence" value="ECO:0007669"/>
    <property type="project" value="UniProtKB-KW"/>
</dbReference>